<reference evidence="2" key="1">
    <citation type="submission" date="2022-10" db="EMBL/GenBank/DDBJ databases">
        <title>Determination and structural analysis of whole genome sequence of Sarocladium strictum F4-1.</title>
        <authorList>
            <person name="Hu L."/>
            <person name="Jiang Y."/>
        </authorList>
    </citation>
    <scope>NUCLEOTIDE SEQUENCE</scope>
    <source>
        <strain evidence="2">F4-1</strain>
    </source>
</reference>
<proteinExistence type="predicted"/>
<dbReference type="GO" id="GO:0005975">
    <property type="term" value="P:carbohydrate metabolic process"/>
    <property type="evidence" value="ECO:0007669"/>
    <property type="project" value="InterPro"/>
</dbReference>
<keyword evidence="3" id="KW-1185">Reference proteome</keyword>
<feature type="chain" id="PRO_5041346506" evidence="1">
    <location>
        <begin position="18"/>
        <end position="527"/>
    </location>
</feature>
<dbReference type="InterPro" id="IPR008313">
    <property type="entry name" value="GH125"/>
</dbReference>
<keyword evidence="1" id="KW-0732">Signal</keyword>
<dbReference type="InterPro" id="IPR012341">
    <property type="entry name" value="6hp_glycosidase-like_sf"/>
</dbReference>
<dbReference type="SUPFAM" id="SSF48208">
    <property type="entry name" value="Six-hairpin glycosidases"/>
    <property type="match status" value="1"/>
</dbReference>
<evidence type="ECO:0000256" key="1">
    <source>
        <dbReference type="SAM" id="SignalP"/>
    </source>
</evidence>
<evidence type="ECO:0000313" key="3">
    <source>
        <dbReference type="Proteomes" id="UP001175261"/>
    </source>
</evidence>
<protein>
    <submittedName>
        <fullName evidence="2">Uncharacterized protein</fullName>
    </submittedName>
</protein>
<dbReference type="GO" id="GO:0003824">
    <property type="term" value="F:catalytic activity"/>
    <property type="evidence" value="ECO:0007669"/>
    <property type="project" value="UniProtKB-ARBA"/>
</dbReference>
<name>A0AA39GAP3_SARSR</name>
<dbReference type="PANTHER" id="PTHR31047:SF0">
    <property type="entry name" value="MEIOTICALLY UP-REGULATED GENE 157 PROTEIN"/>
    <property type="match status" value="1"/>
</dbReference>
<dbReference type="PIRSF" id="PIRSF028846">
    <property type="entry name" value="UCP028846"/>
    <property type="match status" value="1"/>
</dbReference>
<feature type="signal peptide" evidence="1">
    <location>
        <begin position="1"/>
        <end position="17"/>
    </location>
</feature>
<gene>
    <name evidence="2" type="ORF">NLU13_9731</name>
</gene>
<dbReference type="PANTHER" id="PTHR31047">
    <property type="entry name" value="MEIOTICALLY UP-REGULATED GENE 157 PROTEIN"/>
    <property type="match status" value="1"/>
</dbReference>
<comment type="caution">
    <text evidence="2">The sequence shown here is derived from an EMBL/GenBank/DDBJ whole genome shotgun (WGS) entry which is preliminary data.</text>
</comment>
<dbReference type="Proteomes" id="UP001175261">
    <property type="component" value="Unassembled WGS sequence"/>
</dbReference>
<dbReference type="Gene3D" id="1.50.10.10">
    <property type="match status" value="1"/>
</dbReference>
<dbReference type="SMART" id="SM01149">
    <property type="entry name" value="DUF1237"/>
    <property type="match status" value="1"/>
</dbReference>
<evidence type="ECO:0000313" key="2">
    <source>
        <dbReference type="EMBL" id="KAK0383820.1"/>
    </source>
</evidence>
<dbReference type="AlphaFoldDB" id="A0AA39GAP3"/>
<accession>A0AA39GAP3</accession>
<dbReference type="InterPro" id="IPR008928">
    <property type="entry name" value="6-hairpin_glycosidase_sf"/>
</dbReference>
<dbReference type="Pfam" id="PF06824">
    <property type="entry name" value="Glyco_hydro_125"/>
    <property type="match status" value="1"/>
</dbReference>
<organism evidence="2 3">
    <name type="scientific">Sarocladium strictum</name>
    <name type="common">Black bundle disease fungus</name>
    <name type="synonym">Acremonium strictum</name>
    <dbReference type="NCBI Taxonomy" id="5046"/>
    <lineage>
        <taxon>Eukaryota</taxon>
        <taxon>Fungi</taxon>
        <taxon>Dikarya</taxon>
        <taxon>Ascomycota</taxon>
        <taxon>Pezizomycotina</taxon>
        <taxon>Sordariomycetes</taxon>
        <taxon>Hypocreomycetidae</taxon>
        <taxon>Hypocreales</taxon>
        <taxon>Sarocladiaceae</taxon>
        <taxon>Sarocladium</taxon>
    </lineage>
</organism>
<sequence length="527" mass="59479">MVKTWILHVLGAGFSLAANPAIAQGKTWQDYKAYDRTPSSCPDYTSYSRERHPPFSDGPLALPYMRPSPECHTFNSSAVERVIEDMKQRLEDPDLARLFENTFPSTLDTTVKYFDPDVNLAFIVTGDITAQWLRDTGNQFAHLYKLLPHDDNLRKLVKAVINTEARYIKEYPYCGAFQPPPESGLPPTVNDYATGVAVNPPVNNQTVFECKYELDSLAGFLKISRSYYENTQDGSFVNDNWNDAMDQILRVLHEQSQSTWSQDWELVSYYNWTGTSGSLSPPVPNGGNGEPKKANGLVASSHRPSDDLCVFNFITSDNAMISVELNKTASVLEEIGHNRNLTDEMRAYSGTIKDAIWNHTLVANEIFAYETNGYGGLYIMDDANVPSLVSLPYLKFLDRDDETYQRTKKALFSRANPYYAVGKTFSGIGGPHVDAAHPWPMSQISGIYGTDDDEEIKERLALILENTSGLGLIHESIDIYDSSSFTRPWFAWANSYFAEMILDLAERKPGLIFKDDRPYRIEDLDEW</sequence>
<dbReference type="EMBL" id="JAPDFR010000009">
    <property type="protein sequence ID" value="KAK0383820.1"/>
    <property type="molecule type" value="Genomic_DNA"/>
</dbReference>